<dbReference type="InterPro" id="IPR000653">
    <property type="entry name" value="DegT/StrS_aminotransferase"/>
</dbReference>
<protein>
    <submittedName>
        <fullName evidence="4">dTDP-4-amino-4,6-dideoxygalactose transaminase</fullName>
    </submittedName>
</protein>
<evidence type="ECO:0000313" key="4">
    <source>
        <dbReference type="EMBL" id="SEN52841.1"/>
    </source>
</evidence>
<dbReference type="CDD" id="cd00616">
    <property type="entry name" value="AHBA_syn"/>
    <property type="match status" value="1"/>
</dbReference>
<evidence type="ECO:0000313" key="5">
    <source>
        <dbReference type="Proteomes" id="UP000199512"/>
    </source>
</evidence>
<dbReference type="STRING" id="215200.SAMN05216454_10561"/>
<dbReference type="GO" id="GO:0030170">
    <property type="term" value="F:pyridoxal phosphate binding"/>
    <property type="evidence" value="ECO:0007669"/>
    <property type="project" value="TreeGrafter"/>
</dbReference>
<evidence type="ECO:0000256" key="1">
    <source>
        <dbReference type="PIRSR" id="PIRSR000390-1"/>
    </source>
</evidence>
<dbReference type="PANTHER" id="PTHR30244">
    <property type="entry name" value="TRANSAMINASE"/>
    <property type="match status" value="1"/>
</dbReference>
<dbReference type="InterPro" id="IPR015422">
    <property type="entry name" value="PyrdxlP-dep_Trfase_small"/>
</dbReference>
<dbReference type="Pfam" id="PF01041">
    <property type="entry name" value="DegT_DnrJ_EryC1"/>
    <property type="match status" value="1"/>
</dbReference>
<feature type="active site" description="Proton acceptor" evidence="1">
    <location>
        <position position="191"/>
    </location>
</feature>
<dbReference type="InterPro" id="IPR015421">
    <property type="entry name" value="PyrdxlP-dep_Trfase_major"/>
</dbReference>
<name>A0A1H8H929_9FIRM</name>
<proteinExistence type="inferred from homology"/>
<dbReference type="EMBL" id="FODF01000005">
    <property type="protein sequence ID" value="SEN52841.1"/>
    <property type="molecule type" value="Genomic_DNA"/>
</dbReference>
<dbReference type="SUPFAM" id="SSF53383">
    <property type="entry name" value="PLP-dependent transferases"/>
    <property type="match status" value="1"/>
</dbReference>
<comment type="similarity">
    <text evidence="3">Belongs to the DegT/DnrJ/EryC1 family.</text>
</comment>
<dbReference type="PANTHER" id="PTHR30244:SF42">
    <property type="entry name" value="UDP-2-ACETAMIDO-2-DEOXY-3-OXO-D-GLUCURONATE AMINOTRANSFERASE"/>
    <property type="match status" value="1"/>
</dbReference>
<accession>A0A1H8H929</accession>
<feature type="modified residue" description="N6-(pyridoxal phosphate)lysine" evidence="2">
    <location>
        <position position="191"/>
    </location>
</feature>
<dbReference type="Gene3D" id="3.40.640.10">
    <property type="entry name" value="Type I PLP-dependent aspartate aminotransferase-like (Major domain)"/>
    <property type="match status" value="1"/>
</dbReference>
<evidence type="ECO:0000256" key="3">
    <source>
        <dbReference type="RuleBase" id="RU004508"/>
    </source>
</evidence>
<gene>
    <name evidence="4" type="ORF">SAMN05216454_10561</name>
</gene>
<reference evidence="4 5" key="1">
    <citation type="submission" date="2016-10" db="EMBL/GenBank/DDBJ databases">
        <authorList>
            <person name="de Groot N.N."/>
        </authorList>
    </citation>
    <scope>NUCLEOTIDE SEQUENCE [LARGE SCALE GENOMIC DNA]</scope>
    <source>
        <strain evidence="4 5">Calf135</strain>
    </source>
</reference>
<keyword evidence="2 3" id="KW-0663">Pyridoxal phosphate</keyword>
<dbReference type="InterPro" id="IPR015424">
    <property type="entry name" value="PyrdxlP-dep_Trfase"/>
</dbReference>
<dbReference type="RefSeq" id="WP_091975090.1">
    <property type="nucleotide sequence ID" value="NZ_FODF01000005.1"/>
</dbReference>
<dbReference type="OrthoDB" id="9810913at2"/>
<organism evidence="4 5">
    <name type="scientific">Peptostreptococcus russellii</name>
    <dbReference type="NCBI Taxonomy" id="215200"/>
    <lineage>
        <taxon>Bacteria</taxon>
        <taxon>Bacillati</taxon>
        <taxon>Bacillota</taxon>
        <taxon>Clostridia</taxon>
        <taxon>Peptostreptococcales</taxon>
        <taxon>Peptostreptococcaceae</taxon>
        <taxon>Peptostreptococcus</taxon>
    </lineage>
</organism>
<keyword evidence="5" id="KW-1185">Reference proteome</keyword>
<dbReference type="GO" id="GO:0000271">
    <property type="term" value="P:polysaccharide biosynthetic process"/>
    <property type="evidence" value="ECO:0007669"/>
    <property type="project" value="TreeGrafter"/>
</dbReference>
<evidence type="ECO:0000256" key="2">
    <source>
        <dbReference type="PIRSR" id="PIRSR000390-2"/>
    </source>
</evidence>
<dbReference type="AlphaFoldDB" id="A0A1H8H929"/>
<dbReference type="PIRSF" id="PIRSF000390">
    <property type="entry name" value="PLP_StrS"/>
    <property type="match status" value="1"/>
</dbReference>
<dbReference type="GO" id="GO:0008483">
    <property type="term" value="F:transaminase activity"/>
    <property type="evidence" value="ECO:0007669"/>
    <property type="project" value="TreeGrafter"/>
</dbReference>
<dbReference type="Proteomes" id="UP000199512">
    <property type="component" value="Unassembled WGS sequence"/>
</dbReference>
<sequence length="376" mass="42355">MEFNNLKRQYKILKKEIDEHIAEIMADARFLNGEEIKELEKKLADYVGTKYCVSCGSGTDALMLSFLVYGVGKGDAIFCPDMTYIASVDPGCIIGASPVFVDIDSKTYNMDPRKLEEAILKVKKEGKLKAKAVVAVDFLGNPAALDEISEICKKHDVILIEDAAQSFGSTYKGKKCGAFGDIACTSFFPTKPLGCYGDGGAIFTNDEEMVKLLESYKAHGKGKEKYDNIRIGIGSRINTIQAAVLLHKFDLFDKELETRQNIAKKYDDSLKDILEIQELEEGAKSAYAQYAVLARNNEERNYIIEKLKENEIPAMIYYPKGMHKMKVFEEFSEGDFTNSDRYADCNICIPFSPYLREDEQELVIETIRKAVLEKRK</sequence>
<dbReference type="Gene3D" id="3.90.1150.10">
    <property type="entry name" value="Aspartate Aminotransferase, domain 1"/>
    <property type="match status" value="1"/>
</dbReference>